<accession>A0A244CW44</accession>
<comment type="caution">
    <text evidence="1">The sequence shown here is derived from an EMBL/GenBank/DDBJ whole genome shotgun (WGS) entry which is preliminary data.</text>
</comment>
<sequence>MMLRKSLLASAVLAATLGLTGCGGSSDKKDPVTPPVTPTNQAPTAIALTVSSDFSEDMLGAVVGQLSATDDSTSGLVFTTNDVRFTITDGVLSLKENLALNFEDAATVDVELTVTDAGGLTFTDTLTINVVDLDAQNGVNVYEFASTFTDGSSVSYTGQIARHALSAEIKEYMSTVSSDVASYTPEQVSAQLNALWGDYAAISESNMTFLGDLTNFEQKTFADISGSGKELSGKVAGNDGSKMYKDWLAAGSFVGWTDFGTQAATPEGLIKHLLDLFVAQVAKVNSGEANKVVGTDVVIPVHITPEGLDLVQLVQKHTLGAVMFSQGTDDYLEEGLNSDNVQDGTKAYTKLAHQFDEGFGYFGASRNYLEYSDKEIAIKGGRDEFQGKNDINSNGTIDLGAEFVWGNSSNAAKRDLGAANPIDLTAEAMTHFIAGRKILADVVGTPLSDEQMTQLKAHAKAASLGWEKAIAATVIHYINDSIADLAVIKTGEFTADQFATYAKHWGEMKGFALNLQFSPYSPFAHSATAANADFVSLHTLFKDAPVLDASAVDAYAADLIQARDILQAAYNFDADTVADW</sequence>
<dbReference type="OrthoDB" id="5498726at2"/>
<reference evidence="1 2" key="1">
    <citation type="submission" date="2017-02" db="EMBL/GenBank/DDBJ databases">
        <title>Pseudoalteromonas ulvae TC14 Genome.</title>
        <authorList>
            <person name="Molmeret M."/>
        </authorList>
    </citation>
    <scope>NUCLEOTIDE SEQUENCE [LARGE SCALE GENOMIC DNA]</scope>
    <source>
        <strain evidence="1">TC14</strain>
    </source>
</reference>
<protein>
    <submittedName>
        <fullName evidence="1">DUF4856 domain-containing protein</fullName>
    </submittedName>
</protein>
<dbReference type="PROSITE" id="PS51257">
    <property type="entry name" value="PROKAR_LIPOPROTEIN"/>
    <property type="match status" value="1"/>
</dbReference>
<keyword evidence="2" id="KW-1185">Reference proteome</keyword>
<dbReference type="AlphaFoldDB" id="A0A244CW44"/>
<dbReference type="RefSeq" id="WP_086742849.1">
    <property type="nucleotide sequence ID" value="NZ_MWPV01000001.1"/>
</dbReference>
<evidence type="ECO:0000313" key="1">
    <source>
        <dbReference type="EMBL" id="OUL59459.1"/>
    </source>
</evidence>
<evidence type="ECO:0000313" key="2">
    <source>
        <dbReference type="Proteomes" id="UP000194841"/>
    </source>
</evidence>
<dbReference type="Pfam" id="PF16148">
    <property type="entry name" value="DUF4856"/>
    <property type="match status" value="1"/>
</dbReference>
<gene>
    <name evidence="1" type="ORF">B1199_04105</name>
</gene>
<dbReference type="InterPro" id="IPR032331">
    <property type="entry name" value="DUF4856"/>
</dbReference>
<dbReference type="Proteomes" id="UP000194841">
    <property type="component" value="Unassembled WGS sequence"/>
</dbReference>
<dbReference type="Gene3D" id="2.60.40.10">
    <property type="entry name" value="Immunoglobulins"/>
    <property type="match status" value="1"/>
</dbReference>
<dbReference type="InterPro" id="IPR013783">
    <property type="entry name" value="Ig-like_fold"/>
</dbReference>
<proteinExistence type="predicted"/>
<dbReference type="EMBL" id="MWPV01000001">
    <property type="protein sequence ID" value="OUL59459.1"/>
    <property type="molecule type" value="Genomic_DNA"/>
</dbReference>
<organism evidence="1 2">
    <name type="scientific">Pseudoalteromonas ulvae</name>
    <dbReference type="NCBI Taxonomy" id="107327"/>
    <lineage>
        <taxon>Bacteria</taxon>
        <taxon>Pseudomonadati</taxon>
        <taxon>Pseudomonadota</taxon>
        <taxon>Gammaproteobacteria</taxon>
        <taxon>Alteromonadales</taxon>
        <taxon>Pseudoalteromonadaceae</taxon>
        <taxon>Pseudoalteromonas</taxon>
    </lineage>
</organism>
<name>A0A244CW44_PSEDV</name>